<dbReference type="OrthoDB" id="9796594at2"/>
<keyword evidence="2" id="KW-0472">Membrane</keyword>
<organism evidence="4 5">
    <name type="scientific">Sneathiella chungangensis</name>
    <dbReference type="NCBI Taxonomy" id="1418234"/>
    <lineage>
        <taxon>Bacteria</taxon>
        <taxon>Pseudomonadati</taxon>
        <taxon>Pseudomonadota</taxon>
        <taxon>Alphaproteobacteria</taxon>
        <taxon>Sneathiellales</taxon>
        <taxon>Sneathiellaceae</taxon>
        <taxon>Sneathiella</taxon>
    </lineage>
</organism>
<evidence type="ECO:0000313" key="5">
    <source>
        <dbReference type="Proteomes" id="UP000445696"/>
    </source>
</evidence>
<dbReference type="Gene3D" id="3.60.10.10">
    <property type="entry name" value="Endonuclease/exonuclease/phosphatase"/>
    <property type="match status" value="1"/>
</dbReference>
<feature type="transmembrane region" description="Helical" evidence="2">
    <location>
        <begin position="61"/>
        <end position="79"/>
    </location>
</feature>
<dbReference type="Proteomes" id="UP000445696">
    <property type="component" value="Unassembled WGS sequence"/>
</dbReference>
<dbReference type="SUPFAM" id="SSF56219">
    <property type="entry name" value="DNase I-like"/>
    <property type="match status" value="1"/>
</dbReference>
<name>A0A845MHZ4_9PROT</name>
<evidence type="ECO:0000256" key="2">
    <source>
        <dbReference type="SAM" id="Phobius"/>
    </source>
</evidence>
<feature type="transmembrane region" description="Helical" evidence="2">
    <location>
        <begin position="37"/>
        <end position="54"/>
    </location>
</feature>
<keyword evidence="2" id="KW-1133">Transmembrane helix</keyword>
<dbReference type="InterPro" id="IPR005135">
    <property type="entry name" value="Endo/exonuclease/phosphatase"/>
</dbReference>
<dbReference type="EMBL" id="WTVA01000014">
    <property type="protein sequence ID" value="MZR23242.1"/>
    <property type="molecule type" value="Genomic_DNA"/>
</dbReference>
<comment type="caution">
    <text evidence="4">The sequence shown here is derived from an EMBL/GenBank/DDBJ whole genome shotgun (WGS) entry which is preliminary data.</text>
</comment>
<dbReference type="RefSeq" id="WP_161339705.1">
    <property type="nucleotide sequence ID" value="NZ_JBHSDG010000003.1"/>
</dbReference>
<accession>A0A845MHZ4</accession>
<dbReference type="AlphaFoldDB" id="A0A845MHZ4"/>
<feature type="compositionally biased region" description="Basic and acidic residues" evidence="1">
    <location>
        <begin position="338"/>
        <end position="348"/>
    </location>
</feature>
<dbReference type="InterPro" id="IPR036691">
    <property type="entry name" value="Endo/exonu/phosph_ase_sf"/>
</dbReference>
<evidence type="ECO:0000313" key="4">
    <source>
        <dbReference type="EMBL" id="MZR23242.1"/>
    </source>
</evidence>
<gene>
    <name evidence="4" type="ORF">GQF03_12970</name>
</gene>
<dbReference type="GO" id="GO:0003824">
    <property type="term" value="F:catalytic activity"/>
    <property type="evidence" value="ECO:0007669"/>
    <property type="project" value="InterPro"/>
</dbReference>
<proteinExistence type="predicted"/>
<keyword evidence="2" id="KW-0812">Transmembrane</keyword>
<feature type="region of interest" description="Disordered" evidence="1">
    <location>
        <begin position="328"/>
        <end position="360"/>
    </location>
</feature>
<dbReference type="Pfam" id="PF03372">
    <property type="entry name" value="Exo_endo_phos"/>
    <property type="match status" value="1"/>
</dbReference>
<sequence length="360" mass="41189">MSYYVLGTIASFCFLASLIPFIPIAHGAVRVFDFGRLQLAILSITAIIFLLVILPINWVSLIFLAMLSMALAIQAVYIARFTPLWAKQSARHHPDNTERSVISLFVCNVKQGNRRHQDLIKLINARDPDILILMETDQQWVDALDASLTDYAQKISCPQDNSYGMYLASRLEMPRGDIQFLLNEGIPSFHCSFKVTEGHLFDLISIHPDPPVPHRDTQGRDAEILVAGKLAAKRQRPLIVTGDLNDVAWSETTRRFLRISQLLDPRQGRGMFNSFDARFPFLRWPLDHVFHSEEFELVSIERQPHIGSDHFPMFYEFALVFENDNSLPDDATADDREEAERLIHTEKNRSRKPVGEDWES</sequence>
<evidence type="ECO:0000256" key="1">
    <source>
        <dbReference type="SAM" id="MobiDB-lite"/>
    </source>
</evidence>
<protein>
    <recommendedName>
        <fullName evidence="3">Endonuclease/exonuclease/phosphatase domain-containing protein</fullName>
    </recommendedName>
</protein>
<evidence type="ECO:0000259" key="3">
    <source>
        <dbReference type="Pfam" id="PF03372"/>
    </source>
</evidence>
<feature type="domain" description="Endonuclease/exonuclease/phosphatase" evidence="3">
    <location>
        <begin position="111"/>
        <end position="310"/>
    </location>
</feature>
<reference evidence="4 5" key="1">
    <citation type="journal article" date="2014" name="Int. J. Syst. Evol. Microbiol.">
        <title>Sneathiella chungangensis sp. nov., isolated from a marine sand, and emended description of the genus Sneathiella.</title>
        <authorList>
            <person name="Siamphan C."/>
            <person name="Kim H."/>
            <person name="Lee J.S."/>
            <person name="Kim W."/>
        </authorList>
    </citation>
    <scope>NUCLEOTIDE SEQUENCE [LARGE SCALE GENOMIC DNA]</scope>
    <source>
        <strain evidence="4 5">KCTC 32476</strain>
    </source>
</reference>
<keyword evidence="5" id="KW-1185">Reference proteome</keyword>